<dbReference type="AlphaFoldDB" id="D8SGM3"/>
<dbReference type="KEGG" id="smo:SELMODRAFT_54209"/>
<evidence type="ECO:0000256" key="1">
    <source>
        <dbReference type="SAM" id="MobiDB-lite"/>
    </source>
</evidence>
<dbReference type="InterPro" id="IPR009686">
    <property type="entry name" value="Senescence/spartin_C"/>
</dbReference>
<dbReference type="EMBL" id="GL377619">
    <property type="protein sequence ID" value="EFJ16378.1"/>
    <property type="molecule type" value="Genomic_DNA"/>
</dbReference>
<dbReference type="PANTHER" id="PTHR21068">
    <property type="entry name" value="SPARTIN"/>
    <property type="match status" value="1"/>
</dbReference>
<feature type="non-terminal residue" evidence="3">
    <location>
        <position position="1"/>
    </location>
</feature>
<dbReference type="OMA" id="DRTHYFF"/>
<evidence type="ECO:0000313" key="4">
    <source>
        <dbReference type="Proteomes" id="UP000001514"/>
    </source>
</evidence>
<dbReference type="OrthoDB" id="20821at2759"/>
<evidence type="ECO:0000259" key="2">
    <source>
        <dbReference type="Pfam" id="PF06911"/>
    </source>
</evidence>
<dbReference type="Proteomes" id="UP000001514">
    <property type="component" value="Unassembled WGS sequence"/>
</dbReference>
<keyword evidence="4" id="KW-1185">Reference proteome</keyword>
<feature type="non-terminal residue" evidence="3">
    <location>
        <position position="383"/>
    </location>
</feature>
<reference evidence="3 4" key="1">
    <citation type="journal article" date="2011" name="Science">
        <title>The Selaginella genome identifies genetic changes associated with the evolution of vascular plants.</title>
        <authorList>
            <person name="Banks J.A."/>
            <person name="Nishiyama T."/>
            <person name="Hasebe M."/>
            <person name="Bowman J.L."/>
            <person name="Gribskov M."/>
            <person name="dePamphilis C."/>
            <person name="Albert V.A."/>
            <person name="Aono N."/>
            <person name="Aoyama T."/>
            <person name="Ambrose B.A."/>
            <person name="Ashton N.W."/>
            <person name="Axtell M.J."/>
            <person name="Barker E."/>
            <person name="Barker M.S."/>
            <person name="Bennetzen J.L."/>
            <person name="Bonawitz N.D."/>
            <person name="Chapple C."/>
            <person name="Cheng C."/>
            <person name="Correa L.G."/>
            <person name="Dacre M."/>
            <person name="DeBarry J."/>
            <person name="Dreyer I."/>
            <person name="Elias M."/>
            <person name="Engstrom E.M."/>
            <person name="Estelle M."/>
            <person name="Feng L."/>
            <person name="Finet C."/>
            <person name="Floyd S.K."/>
            <person name="Frommer W.B."/>
            <person name="Fujita T."/>
            <person name="Gramzow L."/>
            <person name="Gutensohn M."/>
            <person name="Harholt J."/>
            <person name="Hattori M."/>
            <person name="Heyl A."/>
            <person name="Hirai T."/>
            <person name="Hiwatashi Y."/>
            <person name="Ishikawa M."/>
            <person name="Iwata M."/>
            <person name="Karol K.G."/>
            <person name="Koehler B."/>
            <person name="Kolukisaoglu U."/>
            <person name="Kubo M."/>
            <person name="Kurata T."/>
            <person name="Lalonde S."/>
            <person name="Li K."/>
            <person name="Li Y."/>
            <person name="Litt A."/>
            <person name="Lyons E."/>
            <person name="Manning G."/>
            <person name="Maruyama T."/>
            <person name="Michael T.P."/>
            <person name="Mikami K."/>
            <person name="Miyazaki S."/>
            <person name="Morinaga S."/>
            <person name="Murata T."/>
            <person name="Mueller-Roeber B."/>
            <person name="Nelson D.R."/>
            <person name="Obara M."/>
            <person name="Oguri Y."/>
            <person name="Olmstead R.G."/>
            <person name="Onodera N."/>
            <person name="Petersen B.L."/>
            <person name="Pils B."/>
            <person name="Prigge M."/>
            <person name="Rensing S.A."/>
            <person name="Riano-Pachon D.M."/>
            <person name="Roberts A.W."/>
            <person name="Sato Y."/>
            <person name="Scheller H.V."/>
            <person name="Schulz B."/>
            <person name="Schulz C."/>
            <person name="Shakirov E.V."/>
            <person name="Shibagaki N."/>
            <person name="Shinohara N."/>
            <person name="Shippen D.E."/>
            <person name="Soerensen I."/>
            <person name="Sotooka R."/>
            <person name="Sugimoto N."/>
            <person name="Sugita M."/>
            <person name="Sumikawa N."/>
            <person name="Tanurdzic M."/>
            <person name="Theissen G."/>
            <person name="Ulvskov P."/>
            <person name="Wakazuki S."/>
            <person name="Weng J.K."/>
            <person name="Willats W.W."/>
            <person name="Wipf D."/>
            <person name="Wolf P.G."/>
            <person name="Yang L."/>
            <person name="Zimmer A.D."/>
            <person name="Zhu Q."/>
            <person name="Mitros T."/>
            <person name="Hellsten U."/>
            <person name="Loque D."/>
            <person name="Otillar R."/>
            <person name="Salamov A."/>
            <person name="Schmutz J."/>
            <person name="Shapiro H."/>
            <person name="Lindquist E."/>
            <person name="Lucas S."/>
            <person name="Rokhsar D."/>
            <person name="Grigoriev I.V."/>
        </authorList>
    </citation>
    <scope>NUCLEOTIDE SEQUENCE [LARGE SCALE GENOMIC DNA]</scope>
</reference>
<feature type="region of interest" description="Disordered" evidence="1">
    <location>
        <begin position="78"/>
        <end position="97"/>
    </location>
</feature>
<dbReference type="HOGENOM" id="CLU_034602_0_0_1"/>
<organism evidence="4">
    <name type="scientific">Selaginella moellendorffii</name>
    <name type="common">Spikemoss</name>
    <dbReference type="NCBI Taxonomy" id="88036"/>
    <lineage>
        <taxon>Eukaryota</taxon>
        <taxon>Viridiplantae</taxon>
        <taxon>Streptophyta</taxon>
        <taxon>Embryophyta</taxon>
        <taxon>Tracheophyta</taxon>
        <taxon>Lycopodiopsida</taxon>
        <taxon>Selaginellales</taxon>
        <taxon>Selaginellaceae</taxon>
        <taxon>Selaginella</taxon>
    </lineage>
</organism>
<accession>D8SGM3</accession>
<dbReference type="STRING" id="88036.D8SGM3"/>
<feature type="domain" description="Senescence" evidence="2">
    <location>
        <begin position="204"/>
        <end position="373"/>
    </location>
</feature>
<dbReference type="FunCoup" id="D8SGM3">
    <property type="interactions" value="1486"/>
</dbReference>
<dbReference type="InParanoid" id="D8SGM3"/>
<dbReference type="GO" id="GO:0005886">
    <property type="term" value="C:plasma membrane"/>
    <property type="evidence" value="ECO:0000318"/>
    <property type="project" value="GO_Central"/>
</dbReference>
<name>D8SGM3_SELML</name>
<gene>
    <name evidence="3" type="ORF">SELMODRAFT_54209</name>
</gene>
<sequence>AGEERLVKISHSLVHLIDKEQSVLLASGTFSLVRLTQNGNEVAVFARVGKKLQWPVLKDEVVTKLDAGHYFFSLRVDPDDHTDRDDSHSERENPSKKVSVENLSYGVTFKVKGNEEKLSKLDELLKKYTFFSNPKMMQGDEGEIREKLETEGMIKPDEIQGQVLVPPPSLAQDMNKRPSETKSRLYWTAIAPNVEDYNSSIARGVATGTGHVIRSLFWCSNSTAAQLEKGGEYVKKHTKAAKKPVQLSPTTMRNIKRVRRVTQMSERVARGILTGIVTATGYFTSAAVTSKVGKKVFKMMPGEVALASLDAFSKVFDAVEMATQNILSTGTLITTGVVAHKFGEQAGEFTHEGLSSIGHVLSTAWVVSKIRKAINPKETKPST</sequence>
<dbReference type="InterPro" id="IPR045036">
    <property type="entry name" value="Spartin-like"/>
</dbReference>
<evidence type="ECO:0000313" key="3">
    <source>
        <dbReference type="EMBL" id="EFJ16378.1"/>
    </source>
</evidence>
<dbReference type="PANTHER" id="PTHR21068:SF43">
    <property type="entry name" value="SPARTIN"/>
    <property type="match status" value="1"/>
</dbReference>
<dbReference type="eggNOG" id="ENOG502QPY0">
    <property type="taxonomic scope" value="Eukaryota"/>
</dbReference>
<dbReference type="Gramene" id="EFJ16378">
    <property type="protein sequence ID" value="EFJ16378"/>
    <property type="gene ID" value="SELMODRAFT_54209"/>
</dbReference>
<protein>
    <recommendedName>
        <fullName evidence="2">Senescence domain-containing protein</fullName>
    </recommendedName>
</protein>
<dbReference type="Pfam" id="PF06911">
    <property type="entry name" value="Senescence"/>
    <property type="match status" value="1"/>
</dbReference>
<proteinExistence type="predicted"/>